<gene>
    <name evidence="1" type="ORF">2F2_27</name>
</gene>
<evidence type="ECO:0000313" key="1">
    <source>
        <dbReference type="EMBL" id="ASN69545.1"/>
    </source>
</evidence>
<organism evidence="1">
    <name type="scientific">uncultured Caudovirales phage</name>
    <dbReference type="NCBI Taxonomy" id="2100421"/>
    <lineage>
        <taxon>Viruses</taxon>
        <taxon>Duplodnaviria</taxon>
        <taxon>Heunggongvirae</taxon>
        <taxon>Uroviricota</taxon>
        <taxon>Caudoviricetes</taxon>
        <taxon>Peduoviridae</taxon>
        <taxon>Maltschvirus</taxon>
        <taxon>Maltschvirus maltsch</taxon>
    </lineage>
</organism>
<sequence length="823" mass="90269">MSTKLGTLTLDLIAKIGNFTGPIKDAEKQSKLSFENMRKHVNTYGTAILGIAASSVTALAGMALQTANQAAELEQFALRANTTTQEFQKMAVGAAAFGIEGDKLSDMMKDFNEKLGELTAIGAGGGVDFFEQIAMKTEGTSEAAQQLILDMQKLSGPEALQMYVDKLEEAGVTQQQMSFYLESMASDMTDLIPLLVNGGEGMRLYGDMAERAGIIMTDETIEAAKSLKDQVYMLDLQMQGAKNQLMQAVIPAFVDIAEAFFGGSEQGLQFTEVANGVAKTLKGVAATAIGAVTAIQLVGKALGGMAAIGGAIWSETDWYEMNPIGLAKAAYEARGEIAALTSEIKTDMHQTVMGAANRLDKMWNSGTSEQSKQLRGIRELNQNVGNTNAGLSELASKQNESEKATRKNTKAINEQNRALEDARRLIYEYGSEFNRIETDLSEEINRIMGSSLKAETKPKMIEDAKAIAEARKKLYAAELDYDLNQYQMTEREKLKAQLNIDKLSIDATKGLLDAERKLKKDALDTQSKIEQTAVRISQDKSLLETKRTWMTAGDYAREYYALVREEILNTASYSPEMKEALLQQAVSQQNFEQSDERDQAIGDYRDVMGYEESPLVKQFEVLDKMRELDLINEEKYQQDKLMLQTKYSASYMESMLGGFAALIDQNSSLYAGLFAAQKAFAVAQAMLNIPAAYSKAYDAVVGTPFVGPYIAPAVGAAAAALQVAQAASIKSVGLTGMAHDGINNIPEEGTWLLNKGERVLNPSQNKDLTNYLSQVQTGGQNRPIDNKLSVIMVKDEDEAKNYKYSKDFEDAVLYHMKRNRSKI</sequence>
<name>A0A2H4J326_9CAUD</name>
<dbReference type="EMBL" id="MF417892">
    <property type="protein sequence ID" value="ASN69545.1"/>
    <property type="molecule type" value="Genomic_DNA"/>
</dbReference>
<reference evidence="1" key="1">
    <citation type="submission" date="2017-06" db="EMBL/GenBank/DDBJ databases">
        <title>Novel phages from South African skin metaviromes.</title>
        <authorList>
            <person name="van Zyl L.J."/>
            <person name="Abrahams Y."/>
            <person name="Stander E.A."/>
            <person name="Kirby B.M."/>
            <person name="Clavaud C."/>
            <person name="Farcet C."/>
            <person name="Breton L."/>
            <person name="Trindade M.I."/>
        </authorList>
    </citation>
    <scope>NUCLEOTIDE SEQUENCE</scope>
</reference>
<protein>
    <submittedName>
        <fullName evidence="1">Uncharacterized protein</fullName>
    </submittedName>
</protein>
<proteinExistence type="predicted"/>
<accession>A0A2H4J326</accession>